<dbReference type="SMART" id="SM00823">
    <property type="entry name" value="PKS_PP"/>
    <property type="match status" value="1"/>
</dbReference>
<protein>
    <submittedName>
        <fullName evidence="6">Non-ribosomal peptide synthetase</fullName>
    </submittedName>
</protein>
<evidence type="ECO:0000256" key="2">
    <source>
        <dbReference type="ARBA" id="ARBA00022450"/>
    </source>
</evidence>
<evidence type="ECO:0000313" key="7">
    <source>
        <dbReference type="Proteomes" id="UP001500752"/>
    </source>
</evidence>
<dbReference type="PANTHER" id="PTHR45527">
    <property type="entry name" value="NONRIBOSOMAL PEPTIDE SYNTHETASE"/>
    <property type="match status" value="1"/>
</dbReference>
<feature type="region of interest" description="Disordered" evidence="4">
    <location>
        <begin position="1083"/>
        <end position="1138"/>
    </location>
</feature>
<reference evidence="7" key="1">
    <citation type="journal article" date="2019" name="Int. J. Syst. Evol. Microbiol.">
        <title>The Global Catalogue of Microorganisms (GCM) 10K type strain sequencing project: providing services to taxonomists for standard genome sequencing and annotation.</title>
        <authorList>
            <consortium name="The Broad Institute Genomics Platform"/>
            <consortium name="The Broad Institute Genome Sequencing Center for Infectious Disease"/>
            <person name="Wu L."/>
            <person name="Ma J."/>
        </authorList>
    </citation>
    <scope>NUCLEOTIDE SEQUENCE [LARGE SCALE GENOMIC DNA]</scope>
    <source>
        <strain evidence="7">JCM 30742</strain>
    </source>
</reference>
<dbReference type="Gene3D" id="3.40.50.12780">
    <property type="entry name" value="N-terminal domain of ligase-like"/>
    <property type="match status" value="1"/>
</dbReference>
<dbReference type="InterPro" id="IPR023213">
    <property type="entry name" value="CAT-like_dom_sf"/>
</dbReference>
<dbReference type="InterPro" id="IPR045851">
    <property type="entry name" value="AMP-bd_C_sf"/>
</dbReference>
<feature type="compositionally biased region" description="Low complexity" evidence="4">
    <location>
        <begin position="1097"/>
        <end position="1107"/>
    </location>
</feature>
<gene>
    <name evidence="6" type="ORF">GCM10023081_27570</name>
</gene>
<dbReference type="SUPFAM" id="SSF47336">
    <property type="entry name" value="ACP-like"/>
    <property type="match status" value="1"/>
</dbReference>
<comment type="caution">
    <text evidence="6">The sequence shown here is derived from an EMBL/GenBank/DDBJ whole genome shotgun (WGS) entry which is preliminary data.</text>
</comment>
<dbReference type="EMBL" id="BAABEO010000019">
    <property type="protein sequence ID" value="GAA3688723.1"/>
    <property type="molecule type" value="Genomic_DNA"/>
</dbReference>
<dbReference type="PROSITE" id="PS50075">
    <property type="entry name" value="CARRIER"/>
    <property type="match status" value="1"/>
</dbReference>
<proteinExistence type="predicted"/>
<feature type="region of interest" description="Disordered" evidence="4">
    <location>
        <begin position="993"/>
        <end position="1012"/>
    </location>
</feature>
<comment type="cofactor">
    <cofactor evidence="1">
        <name>pantetheine 4'-phosphate</name>
        <dbReference type="ChEBI" id="CHEBI:47942"/>
    </cofactor>
</comment>
<dbReference type="Gene3D" id="3.30.559.10">
    <property type="entry name" value="Chloramphenicol acetyltransferase-like domain"/>
    <property type="match status" value="1"/>
</dbReference>
<dbReference type="InterPro" id="IPR020806">
    <property type="entry name" value="PKS_PP-bd"/>
</dbReference>
<keyword evidence="7" id="KW-1185">Reference proteome</keyword>
<dbReference type="Gene3D" id="1.10.1200.10">
    <property type="entry name" value="ACP-like"/>
    <property type="match status" value="1"/>
</dbReference>
<dbReference type="PANTHER" id="PTHR45527:SF1">
    <property type="entry name" value="FATTY ACID SYNTHASE"/>
    <property type="match status" value="1"/>
</dbReference>
<dbReference type="InterPro" id="IPR009081">
    <property type="entry name" value="PP-bd_ACP"/>
</dbReference>
<evidence type="ECO:0000313" key="6">
    <source>
        <dbReference type="EMBL" id="GAA3688723.1"/>
    </source>
</evidence>
<keyword evidence="2" id="KW-0596">Phosphopantetheine</keyword>
<accession>A0ABP7CE69</accession>
<dbReference type="SUPFAM" id="SSF52777">
    <property type="entry name" value="CoA-dependent acyltransferases"/>
    <property type="match status" value="2"/>
</dbReference>
<dbReference type="Pfam" id="PF00501">
    <property type="entry name" value="AMP-binding"/>
    <property type="match status" value="1"/>
</dbReference>
<dbReference type="InterPro" id="IPR000873">
    <property type="entry name" value="AMP-dep_synth/lig_dom"/>
</dbReference>
<evidence type="ECO:0000259" key="5">
    <source>
        <dbReference type="PROSITE" id="PS50075"/>
    </source>
</evidence>
<keyword evidence="3" id="KW-0597">Phosphoprotein</keyword>
<feature type="domain" description="Carrier" evidence="5">
    <location>
        <begin position="1011"/>
        <end position="1087"/>
    </location>
</feature>
<dbReference type="SUPFAM" id="SSF56801">
    <property type="entry name" value="Acetyl-CoA synthetase-like"/>
    <property type="match status" value="1"/>
</dbReference>
<dbReference type="InterPro" id="IPR042099">
    <property type="entry name" value="ANL_N_sf"/>
</dbReference>
<dbReference type="PROSITE" id="PS00455">
    <property type="entry name" value="AMP_BINDING"/>
    <property type="match status" value="1"/>
</dbReference>
<dbReference type="Gene3D" id="3.30.559.30">
    <property type="entry name" value="Nonribosomal peptide synthetase, condensation domain"/>
    <property type="match status" value="1"/>
</dbReference>
<dbReference type="RefSeq" id="WP_345151553.1">
    <property type="nucleotide sequence ID" value="NZ_BAABEO010000019.1"/>
</dbReference>
<dbReference type="Pfam" id="PF00668">
    <property type="entry name" value="Condensation"/>
    <property type="match status" value="1"/>
</dbReference>
<dbReference type="Proteomes" id="UP001500752">
    <property type="component" value="Unassembled WGS sequence"/>
</dbReference>
<dbReference type="InterPro" id="IPR001242">
    <property type="entry name" value="Condensation_dom"/>
</dbReference>
<evidence type="ECO:0000256" key="3">
    <source>
        <dbReference type="ARBA" id="ARBA00022553"/>
    </source>
</evidence>
<sequence length="1138" mass="116795">MSTIQHSPRPRIAAGALPMNGALPLNGAQAGIVHAELADPDAVDFGVGDAVVFRGALDAGLLARAIDATVAEVPWLGHRVEVGADGNGGDDGGTATDGTARLVPAAPVPGIEVLEHPAAPADAAGLEDFIGRVRERFVPRIRLGEPLLFRQVLLASAPAPDGTRTAVWVVAAHHVLTDAYGIVLLVRRATEHYAAAASGTDPGPSPFTAPEPVLEEEARYAASTAHTRDRDHWATLLEPNTADPAHRPGRFLPLLGAAGARPDPAAPRRLGLTGRALELGRYAPGREAVPGKGPRPTGPRATWADAVVAAHALVLTRLTGAGRAVIGLPVMNRLGSAAALCPAPVVNVLPLVVEVGPADTAADLVSRVAAARTRLVRHGRYRAEQLSRDLHLVGSGETLTATEVNIKAFDQHLTVPGGTVEFHALFEGPVDDIALNVLPVPGRDAVRFTLTAPGAEVSAQDAAAVLAAVEHAFESLAAAEDATPLARLGLTGTEDTVLHGGVPAEEHPPTLEELFAAAVAAAPDAPALRTAEEALDYRALDARAAAIASAVAAHGSTAGRFVAIDLPRGADYVAAILAAARAGATSVPLDPQAPPARNRGIVERLDGLGGQPAVVLATDPARWPANPVATPADWNLPAAGAAAPVSFALAPRATAAYLVHTSGSTGEPKAVAVSRDAFAHWMSYHRHAGFHGAVGERIAQTLPLHFDGAWCTLMGIALGHEIHLFSHEEARDPDALAAAVAGRRLTWLDMTPSMMAPLLDTGLFAPGHGVRRVSVGGEGCPQPLWERLRALEGVSVENLYGPTEFTVDALVADARASADVAVGRPLPGLTAVVLDAALRPLPAGLPGELYLAGPQEAHGYLGRPAGTAARFIANPFAEGGRMYRTGDRAVLGHDGLLRFLGRDDGQVKVRGYRIDVGEVETALVRLPGIAHAVVRVRGTRLLGWVVPANDAGAALAADPAAWRAALGELLPAQMVPHALAVLPALPLGSTGKLDEAALPEPSQPGAGQGSVLEGPAQHAVAAAMAAALGTPGSALGPDADFFAEGGDSITAIALVSRLRRAGWSGSVGAVFARRTVAGIAEDATPLPAAEGTGTDGSGPSPASGPAATPAPPVQLVQLDAADRNRLESMLGRRRGARR</sequence>
<dbReference type="Gene3D" id="3.30.300.30">
    <property type="match status" value="1"/>
</dbReference>
<evidence type="ECO:0000256" key="1">
    <source>
        <dbReference type="ARBA" id="ARBA00001957"/>
    </source>
</evidence>
<dbReference type="InterPro" id="IPR020845">
    <property type="entry name" value="AMP-binding_CS"/>
</dbReference>
<dbReference type="Pfam" id="PF00550">
    <property type="entry name" value="PP-binding"/>
    <property type="match status" value="1"/>
</dbReference>
<organism evidence="6 7">
    <name type="scientific">Arthrobacter ginkgonis</name>
    <dbReference type="NCBI Taxonomy" id="1630594"/>
    <lineage>
        <taxon>Bacteria</taxon>
        <taxon>Bacillati</taxon>
        <taxon>Actinomycetota</taxon>
        <taxon>Actinomycetes</taxon>
        <taxon>Micrococcales</taxon>
        <taxon>Micrococcaceae</taxon>
        <taxon>Arthrobacter</taxon>
    </lineage>
</organism>
<name>A0ABP7CE69_9MICC</name>
<evidence type="ECO:0000256" key="4">
    <source>
        <dbReference type="SAM" id="MobiDB-lite"/>
    </source>
</evidence>
<dbReference type="InterPro" id="IPR036736">
    <property type="entry name" value="ACP-like_sf"/>
</dbReference>